<organism evidence="2 3">
    <name type="scientific">Botrytis porri</name>
    <dbReference type="NCBI Taxonomy" id="87229"/>
    <lineage>
        <taxon>Eukaryota</taxon>
        <taxon>Fungi</taxon>
        <taxon>Dikarya</taxon>
        <taxon>Ascomycota</taxon>
        <taxon>Pezizomycotina</taxon>
        <taxon>Leotiomycetes</taxon>
        <taxon>Helotiales</taxon>
        <taxon>Sclerotiniaceae</taxon>
        <taxon>Botrytis</taxon>
    </lineage>
</organism>
<dbReference type="AlphaFoldDB" id="A0A4Z1K4H6"/>
<feature type="region of interest" description="Disordered" evidence="1">
    <location>
        <begin position="1"/>
        <end position="51"/>
    </location>
</feature>
<gene>
    <name evidence="2" type="ORF">BPOR_1404g00010</name>
</gene>
<evidence type="ECO:0000313" key="3">
    <source>
        <dbReference type="Proteomes" id="UP000297280"/>
    </source>
</evidence>
<protein>
    <submittedName>
        <fullName evidence="2">Uncharacterized protein</fullName>
    </submittedName>
</protein>
<keyword evidence="3" id="KW-1185">Reference proteome</keyword>
<feature type="compositionally biased region" description="Polar residues" evidence="1">
    <location>
        <begin position="1"/>
        <end position="18"/>
    </location>
</feature>
<feature type="compositionally biased region" description="Basic and acidic residues" evidence="1">
    <location>
        <begin position="20"/>
        <end position="30"/>
    </location>
</feature>
<dbReference type="Proteomes" id="UP000297280">
    <property type="component" value="Unassembled WGS sequence"/>
</dbReference>
<evidence type="ECO:0000313" key="2">
    <source>
        <dbReference type="EMBL" id="TGO81031.1"/>
    </source>
</evidence>
<sequence length="122" mass="13101">MDPTPESKQATQISSQQEIAKARTETDDNKASSSFQATAPTAESSAVQTSPAFGSFVPAPGLATFDEIRHSMFPKTGPCKYQSSGCTENVSVAECRPGMIFQSMIFLKIKISNVILDYGQVT</sequence>
<dbReference type="EMBL" id="PQXO01001396">
    <property type="protein sequence ID" value="TGO81031.1"/>
    <property type="molecule type" value="Genomic_DNA"/>
</dbReference>
<proteinExistence type="predicted"/>
<accession>A0A4Z1K4H6</accession>
<feature type="compositionally biased region" description="Polar residues" evidence="1">
    <location>
        <begin position="31"/>
        <end position="51"/>
    </location>
</feature>
<reference evidence="2 3" key="1">
    <citation type="submission" date="2017-12" db="EMBL/GenBank/DDBJ databases">
        <title>Comparative genomics of Botrytis spp.</title>
        <authorList>
            <person name="Valero-Jimenez C.A."/>
            <person name="Tapia P."/>
            <person name="Veloso J."/>
            <person name="Silva-Moreno E."/>
            <person name="Staats M."/>
            <person name="Valdes J.H."/>
            <person name="Van Kan J.A.L."/>
        </authorList>
    </citation>
    <scope>NUCLEOTIDE SEQUENCE [LARGE SCALE GENOMIC DNA]</scope>
    <source>
        <strain evidence="2 3">MUCL3349</strain>
    </source>
</reference>
<evidence type="ECO:0000256" key="1">
    <source>
        <dbReference type="SAM" id="MobiDB-lite"/>
    </source>
</evidence>
<comment type="caution">
    <text evidence="2">The sequence shown here is derived from an EMBL/GenBank/DDBJ whole genome shotgun (WGS) entry which is preliminary data.</text>
</comment>
<name>A0A4Z1K4H6_9HELO</name>